<evidence type="ECO:0000256" key="1">
    <source>
        <dbReference type="SAM" id="MobiDB-lite"/>
    </source>
</evidence>
<dbReference type="Gene3D" id="2.60.120.1440">
    <property type="match status" value="1"/>
</dbReference>
<organism evidence="2">
    <name type="scientific">uncultured delta proteobacterium</name>
    <dbReference type="NCBI Taxonomy" id="34034"/>
    <lineage>
        <taxon>Bacteria</taxon>
        <taxon>Deltaproteobacteria</taxon>
        <taxon>environmental samples</taxon>
    </lineage>
</organism>
<accession>H5SJG0</accession>
<dbReference type="EMBL" id="AP011742">
    <property type="protein sequence ID" value="BAL56296.1"/>
    <property type="molecule type" value="Genomic_DNA"/>
</dbReference>
<evidence type="ECO:0000313" key="2">
    <source>
        <dbReference type="EMBL" id="BAL56296.1"/>
    </source>
</evidence>
<sequence length="540" mass="57858">MTPHPDDQALLASARHHDDKIQEHLRQCDNCRTRFVRLSAGAALIDYAKHHGATPSVNWNAIDGAIMAAASEVASDIRRGALRPQRTRTAPLYVGMALAAAAAGVMILRTHTTRVATPVATSTLPSGQNTERQQSEAVPARPQGSETTGPTATQPATAVVLMVVSPVAYTAAGGRPSVLRGDTNVREGDRLHVDERGGRAVMALPAGYRLDARSGADVTFTRMSATETVLALAKGEARIEGPASRTMRLAVQTSGWTLLAKGGAFVARLENDVVQVRVIDGKVGVQRDGHDGASTDEREARKGEVIELAKNGHSYRVVSRDARDDKAMDMTMLSPEGRPFEVPPLPEGATLTVAGRITLPPRVGTIRVVRPTVLVAKVGRETWTLSLDPRNERASLQWSRTLPVGNAPSSRQASTVSEQPSGAQLSLVANLRAEFFASTRTQVEFMPDDDRVASQQWAERFAARAASCFQRCAPGSACAGVQSIEVTLDTNADGSVSQARTAALTPPEIDQCIAVVGRELRLPNRLRSQRVQVRLVRVSP</sequence>
<protein>
    <submittedName>
        <fullName evidence="2">Uncharacterized protein</fullName>
    </submittedName>
</protein>
<feature type="region of interest" description="Disordered" evidence="1">
    <location>
        <begin position="119"/>
        <end position="154"/>
    </location>
</feature>
<dbReference type="AlphaFoldDB" id="H5SJG0"/>
<name>H5SJG0_9DELT</name>
<gene>
    <name evidence="2" type="ORF">HGMM_F36A01C31</name>
</gene>
<proteinExistence type="predicted"/>
<reference evidence="2" key="1">
    <citation type="journal article" date="2005" name="Environ. Microbiol.">
        <title>Genetic and functional properties of uncultivated thermophilic crenarchaeotes from a subsurface gold mine as revealed by analysis of genome fragments.</title>
        <authorList>
            <person name="Nunoura T."/>
            <person name="Hirayama H."/>
            <person name="Takami H."/>
            <person name="Oida H."/>
            <person name="Nishi S."/>
            <person name="Shimamura S."/>
            <person name="Suzuki Y."/>
            <person name="Inagaki F."/>
            <person name="Takai K."/>
            <person name="Nealson K.H."/>
            <person name="Horikoshi K."/>
        </authorList>
    </citation>
    <scope>NUCLEOTIDE SEQUENCE</scope>
</reference>
<reference evidence="2" key="2">
    <citation type="journal article" date="2012" name="PLoS ONE">
        <title>A Deeply Branching Thermophilic Bacterium with an Ancient Acetyl-CoA Pathway Dominates a Subsurface Ecosystem.</title>
        <authorList>
            <person name="Takami H."/>
            <person name="Noguchi H."/>
            <person name="Takaki Y."/>
            <person name="Uchiyama I."/>
            <person name="Toyoda A."/>
            <person name="Nishi S."/>
            <person name="Chee G.-J."/>
            <person name="Arai W."/>
            <person name="Nunoura T."/>
            <person name="Itoh T."/>
            <person name="Hattori M."/>
            <person name="Takai K."/>
        </authorList>
    </citation>
    <scope>NUCLEOTIDE SEQUENCE</scope>
</reference>
<feature type="compositionally biased region" description="Polar residues" evidence="1">
    <location>
        <begin position="119"/>
        <end position="136"/>
    </location>
</feature>